<evidence type="ECO:0000256" key="1">
    <source>
        <dbReference type="SAM" id="MobiDB-lite"/>
    </source>
</evidence>
<evidence type="ECO:0008006" key="4">
    <source>
        <dbReference type="Google" id="ProtNLM"/>
    </source>
</evidence>
<dbReference type="Proteomes" id="UP000054097">
    <property type="component" value="Unassembled WGS sequence"/>
</dbReference>
<keyword evidence="3" id="KW-1185">Reference proteome</keyword>
<reference evidence="2 3" key="1">
    <citation type="submission" date="2014-04" db="EMBL/GenBank/DDBJ databases">
        <authorList>
            <consortium name="DOE Joint Genome Institute"/>
            <person name="Kuo A."/>
            <person name="Zuccaro A."/>
            <person name="Kohler A."/>
            <person name="Nagy L.G."/>
            <person name="Floudas D."/>
            <person name="Copeland A."/>
            <person name="Barry K.W."/>
            <person name="Cichocki N."/>
            <person name="Veneault-Fourrey C."/>
            <person name="LaButti K."/>
            <person name="Lindquist E.A."/>
            <person name="Lipzen A."/>
            <person name="Lundell T."/>
            <person name="Morin E."/>
            <person name="Murat C."/>
            <person name="Sun H."/>
            <person name="Tunlid A."/>
            <person name="Henrissat B."/>
            <person name="Grigoriev I.V."/>
            <person name="Hibbett D.S."/>
            <person name="Martin F."/>
            <person name="Nordberg H.P."/>
            <person name="Cantor M.N."/>
            <person name="Hua S.X."/>
        </authorList>
    </citation>
    <scope>NUCLEOTIDE SEQUENCE [LARGE SCALE GENOMIC DNA]</scope>
    <source>
        <strain evidence="2 3">MAFF 305830</strain>
    </source>
</reference>
<dbReference type="SUPFAM" id="SSF50044">
    <property type="entry name" value="SH3-domain"/>
    <property type="match status" value="1"/>
</dbReference>
<evidence type="ECO:0000313" key="2">
    <source>
        <dbReference type="EMBL" id="KIM21169.1"/>
    </source>
</evidence>
<dbReference type="STRING" id="933852.A0A0C3AMD5"/>
<feature type="compositionally biased region" description="Gly residues" evidence="1">
    <location>
        <begin position="175"/>
        <end position="188"/>
    </location>
</feature>
<name>A0A0C3AMD5_SERVB</name>
<organism evidence="2 3">
    <name type="scientific">Serendipita vermifera MAFF 305830</name>
    <dbReference type="NCBI Taxonomy" id="933852"/>
    <lineage>
        <taxon>Eukaryota</taxon>
        <taxon>Fungi</taxon>
        <taxon>Dikarya</taxon>
        <taxon>Basidiomycota</taxon>
        <taxon>Agaricomycotina</taxon>
        <taxon>Agaricomycetes</taxon>
        <taxon>Sebacinales</taxon>
        <taxon>Serendipitaceae</taxon>
        <taxon>Serendipita</taxon>
    </lineage>
</organism>
<dbReference type="OrthoDB" id="19092at2759"/>
<dbReference type="AlphaFoldDB" id="A0A0C3AMD5"/>
<feature type="compositionally biased region" description="Basic and acidic residues" evidence="1">
    <location>
        <begin position="110"/>
        <end position="119"/>
    </location>
</feature>
<dbReference type="InterPro" id="IPR036028">
    <property type="entry name" value="SH3-like_dom_sf"/>
</dbReference>
<dbReference type="EMBL" id="KN824391">
    <property type="protein sequence ID" value="KIM21169.1"/>
    <property type="molecule type" value="Genomic_DNA"/>
</dbReference>
<feature type="region of interest" description="Disordered" evidence="1">
    <location>
        <begin position="106"/>
        <end position="198"/>
    </location>
</feature>
<dbReference type="Gene3D" id="2.30.30.40">
    <property type="entry name" value="SH3 Domains"/>
    <property type="match status" value="1"/>
</dbReference>
<feature type="compositionally biased region" description="Acidic residues" evidence="1">
    <location>
        <begin position="120"/>
        <end position="130"/>
    </location>
</feature>
<evidence type="ECO:0000313" key="3">
    <source>
        <dbReference type="Proteomes" id="UP000054097"/>
    </source>
</evidence>
<protein>
    <recommendedName>
        <fullName evidence="4">SH3 domain-containing protein</fullName>
    </recommendedName>
</protein>
<proteinExistence type="predicted"/>
<feature type="region of interest" description="Disordered" evidence="1">
    <location>
        <begin position="37"/>
        <end position="88"/>
    </location>
</feature>
<gene>
    <name evidence="2" type="ORF">M408DRAFT_333631</name>
</gene>
<accession>A0A0C3AMD5</accession>
<sequence length="293" mass="30815">MVSEDGSIAGDVPEVAASKRASRRLSAFTALSALESATEGEVVHFGRSSAGGSVKGESKEDPTPAAQEEEADDTGTAAKPILVQDFGFPEDDVRFSKRPWYLLTQAERSALGEDSRPKEEEEESDEDDEYEHGAGGWSTAWLKHGRAIEDGDDGEDMTPRFGHGFSDEGDANATQGGGENGGNGGGGEIDPDSPLPPGIYRALYAFEAEGTAEMSLAEGQLVRVVGRGGGVGWAVVEREWTPGGSGEEQSERPPPAQVDDAAEGSGSGALGLAGQALVPEGYLEIWRLDDEEW</sequence>
<dbReference type="HOGENOM" id="CLU_950481_0_0_1"/>
<feature type="region of interest" description="Disordered" evidence="1">
    <location>
        <begin position="1"/>
        <end position="20"/>
    </location>
</feature>
<reference evidence="3" key="2">
    <citation type="submission" date="2015-01" db="EMBL/GenBank/DDBJ databases">
        <title>Evolutionary Origins and Diversification of the Mycorrhizal Mutualists.</title>
        <authorList>
            <consortium name="DOE Joint Genome Institute"/>
            <consortium name="Mycorrhizal Genomics Consortium"/>
            <person name="Kohler A."/>
            <person name="Kuo A."/>
            <person name="Nagy L.G."/>
            <person name="Floudas D."/>
            <person name="Copeland A."/>
            <person name="Barry K.W."/>
            <person name="Cichocki N."/>
            <person name="Veneault-Fourrey C."/>
            <person name="LaButti K."/>
            <person name="Lindquist E.A."/>
            <person name="Lipzen A."/>
            <person name="Lundell T."/>
            <person name="Morin E."/>
            <person name="Murat C."/>
            <person name="Riley R."/>
            <person name="Ohm R."/>
            <person name="Sun H."/>
            <person name="Tunlid A."/>
            <person name="Henrissat B."/>
            <person name="Grigoriev I.V."/>
            <person name="Hibbett D.S."/>
            <person name="Martin F."/>
        </authorList>
    </citation>
    <scope>NUCLEOTIDE SEQUENCE [LARGE SCALE GENOMIC DNA]</scope>
    <source>
        <strain evidence="3">MAFF 305830</strain>
    </source>
</reference>
<feature type="region of interest" description="Disordered" evidence="1">
    <location>
        <begin position="239"/>
        <end position="273"/>
    </location>
</feature>